<evidence type="ECO:0000256" key="1">
    <source>
        <dbReference type="ARBA" id="ARBA00022676"/>
    </source>
</evidence>
<dbReference type="InterPro" id="IPR004629">
    <property type="entry name" value="WecG_TagA_CpsF"/>
</dbReference>
<protein>
    <recommendedName>
        <fullName evidence="5">N-acetylglucosaminyldiphosphoundecaprenol N-acetyl-beta-D-mannosaminyltransferase</fullName>
        <ecNumber evidence="5">2.4.1.187</ecNumber>
    </recommendedName>
    <alternativeName>
        <fullName evidence="5">N-acetylmannosaminyltransferase</fullName>
    </alternativeName>
    <alternativeName>
        <fullName evidence="5">UDP-N-acetylmannosamine transferase</fullName>
    </alternativeName>
    <alternativeName>
        <fullName evidence="5">UDP-N-acetylmannosamine:N-acetylglucosaminyl pyrophosphorylundecaprenol N-acetylmannosaminyltransferase</fullName>
    </alternativeName>
</protein>
<keyword evidence="8" id="KW-1185">Reference proteome</keyword>
<dbReference type="AlphaFoldDB" id="A0A942YA64"/>
<keyword evidence="1 5" id="KW-0328">Glycosyltransferase</keyword>
<comment type="pathway">
    <text evidence="5">Cell wall biogenesis; teichoic acid biosynthesis.</text>
</comment>
<dbReference type="GO" id="GO:0071555">
    <property type="term" value="P:cell wall organization"/>
    <property type="evidence" value="ECO:0007669"/>
    <property type="project" value="UniProtKB-KW"/>
</dbReference>
<evidence type="ECO:0000313" key="7">
    <source>
        <dbReference type="EMBL" id="MCH6266533.1"/>
    </source>
</evidence>
<dbReference type="GO" id="GO:0019350">
    <property type="term" value="P:teichoic acid biosynthetic process"/>
    <property type="evidence" value="ECO:0007669"/>
    <property type="project" value="UniProtKB-UniRule"/>
</dbReference>
<dbReference type="EMBL" id="JAGYPE020000022">
    <property type="protein sequence ID" value="MCH6266533.1"/>
    <property type="molecule type" value="Genomic_DNA"/>
</dbReference>
<sequence>MNGKPKIKILHTSFDYKTRNELMKELFNRVNNLKKTFLVTANPEIVYYADKDPFYQQKVNQADYVISDGYGVILASKIIGRKLPERIPGFEVMCDLLSLGNSHGWSAYFLGAKKEVLEKAIFNIKERYPNLKISGFRDGYFTDSTDIRNEIHTNKPDLVFVALGFPKQEEWIVENYSEMEKGLFIGVGGSFDVMAGVVKRAPAFWRNLNLEWFYRLIKQPSRWRRMLVLPAFVLKVIKNKYFS</sequence>
<keyword evidence="4 5" id="KW-0961">Cell wall biogenesis/degradation</keyword>
<dbReference type="NCBIfam" id="TIGR00696">
    <property type="entry name" value="wecG_tagA_cpsF"/>
    <property type="match status" value="1"/>
</dbReference>
<comment type="caution">
    <text evidence="6">The sequence shown here is derived from an EMBL/GenBank/DDBJ whole genome shotgun (WGS) entry which is preliminary data.</text>
</comment>
<dbReference type="EMBL" id="JAGYPE010000004">
    <property type="protein sequence ID" value="MBS4184176.1"/>
    <property type="molecule type" value="Genomic_DNA"/>
</dbReference>
<evidence type="ECO:0000313" key="8">
    <source>
        <dbReference type="Proteomes" id="UP000677265"/>
    </source>
</evidence>
<dbReference type="PANTHER" id="PTHR34136">
    <property type="match status" value="1"/>
</dbReference>
<gene>
    <name evidence="7" type="ORF">KHB02_013470</name>
    <name evidence="6" type="ORF">KHB02_22535</name>
</gene>
<evidence type="ECO:0000256" key="5">
    <source>
        <dbReference type="HAMAP-Rule" id="MF_02070"/>
    </source>
</evidence>
<dbReference type="InterPro" id="IPR034714">
    <property type="entry name" value="TagA_TarA"/>
</dbReference>
<dbReference type="PANTHER" id="PTHR34136:SF1">
    <property type="entry name" value="UDP-N-ACETYL-D-MANNOSAMINURONIC ACID TRANSFERASE"/>
    <property type="match status" value="1"/>
</dbReference>
<comment type="catalytic activity">
    <reaction evidence="5">
        <text>UDP-N-acetyl-alpha-D-mannosamine + N-acetyl-alpha-D-glucosaminyl-di-trans,octa-cis-undecaprenyl diphosphate = N-acetyl-beta-D-mannosaminyl-(1-&gt;4)-N-acetyl-alpha-D-glucosaminyl di-trans,octa-cis-undecaprenyl diphosphate + UDP + H(+)</text>
        <dbReference type="Rhea" id="RHEA:16053"/>
        <dbReference type="ChEBI" id="CHEBI:15378"/>
        <dbReference type="ChEBI" id="CHEBI:58223"/>
        <dbReference type="ChEBI" id="CHEBI:62959"/>
        <dbReference type="ChEBI" id="CHEBI:68623"/>
        <dbReference type="ChEBI" id="CHEBI:132210"/>
        <dbReference type="EC" id="2.4.1.187"/>
    </reaction>
</comment>
<evidence type="ECO:0000256" key="2">
    <source>
        <dbReference type="ARBA" id="ARBA00022679"/>
    </source>
</evidence>
<accession>A0A942YA64</accession>
<dbReference type="RefSeq" id="WP_213144487.1">
    <property type="nucleotide sequence ID" value="NZ_JAGYPE020000022.1"/>
</dbReference>
<evidence type="ECO:0000313" key="6">
    <source>
        <dbReference type="EMBL" id="MBS4184176.1"/>
    </source>
</evidence>
<keyword evidence="3 5" id="KW-0777">Teichoic acid biosynthesis</keyword>
<evidence type="ECO:0000256" key="3">
    <source>
        <dbReference type="ARBA" id="ARBA00022944"/>
    </source>
</evidence>
<dbReference type="CDD" id="cd06533">
    <property type="entry name" value="Glyco_transf_WecG_TagA"/>
    <property type="match status" value="1"/>
</dbReference>
<proteinExistence type="inferred from homology"/>
<comment type="function">
    <text evidence="5">Catalyzes the conversion of GlcNAc-PP-undecaprenol into ManNAc-GlcNAc-PP-undecaprenol, the first committed lipid intermediate in the de novo synthesis of teichoic acid.</text>
</comment>
<dbReference type="GO" id="GO:0047244">
    <property type="term" value="F:N-acetylglucosaminyldiphosphoundecaprenol N-acetyl-beta-D-mannosaminyltransferase activity"/>
    <property type="evidence" value="ECO:0007669"/>
    <property type="project" value="UniProtKB-UniRule"/>
</dbReference>
<dbReference type="Pfam" id="PF03808">
    <property type="entry name" value="Glyco_tran_WecG"/>
    <property type="match status" value="1"/>
</dbReference>
<dbReference type="HAMAP" id="MF_02070">
    <property type="entry name" value="TagA_TarA"/>
    <property type="match status" value="1"/>
</dbReference>
<dbReference type="EC" id="2.4.1.187" evidence="5"/>
<reference evidence="6" key="1">
    <citation type="submission" date="2021-05" db="EMBL/GenBank/DDBJ databases">
        <title>Novel Bacillus species.</title>
        <authorList>
            <person name="Liu G."/>
        </authorList>
    </citation>
    <scope>NUCLEOTIDE SEQUENCE</scope>
    <source>
        <strain evidence="6 8">FJAT-50051</strain>
    </source>
</reference>
<comment type="similarity">
    <text evidence="5">Belongs to the glycosyltransferase 26 family. TagA/TarA subfamily.</text>
</comment>
<name>A0A942YA64_9BACI</name>
<evidence type="ECO:0000256" key="4">
    <source>
        <dbReference type="ARBA" id="ARBA00023316"/>
    </source>
</evidence>
<dbReference type="Proteomes" id="UP000677265">
    <property type="component" value="Unassembled WGS sequence"/>
</dbReference>
<keyword evidence="2 5" id="KW-0808">Transferase</keyword>
<organism evidence="6">
    <name type="scientific">Neobacillus citreus</name>
    <dbReference type="NCBI Taxonomy" id="2833578"/>
    <lineage>
        <taxon>Bacteria</taxon>
        <taxon>Bacillati</taxon>
        <taxon>Bacillota</taxon>
        <taxon>Bacilli</taxon>
        <taxon>Bacillales</taxon>
        <taxon>Bacillaceae</taxon>
        <taxon>Neobacillus</taxon>
    </lineage>
</organism>